<evidence type="ECO:0000313" key="2">
    <source>
        <dbReference type="Proteomes" id="UP000824469"/>
    </source>
</evidence>
<protein>
    <submittedName>
        <fullName evidence="1">Uncharacterized protein</fullName>
    </submittedName>
</protein>
<sequence>TVLITDMDNIVSTWPRQGTPVPSLNIFYEGKKQYASQRPPQTLSCLQTHLPAIDTLLQTVKTIAQTFL</sequence>
<reference evidence="1 2" key="1">
    <citation type="journal article" date="2021" name="Nat. Plants">
        <title>The Taxus genome provides insights into paclitaxel biosynthesis.</title>
        <authorList>
            <person name="Xiong X."/>
            <person name="Gou J."/>
            <person name="Liao Q."/>
            <person name="Li Y."/>
            <person name="Zhou Q."/>
            <person name="Bi G."/>
            <person name="Li C."/>
            <person name="Du R."/>
            <person name="Wang X."/>
            <person name="Sun T."/>
            <person name="Guo L."/>
            <person name="Liang H."/>
            <person name="Lu P."/>
            <person name="Wu Y."/>
            <person name="Zhang Z."/>
            <person name="Ro D.K."/>
            <person name="Shang Y."/>
            <person name="Huang S."/>
            <person name="Yan J."/>
        </authorList>
    </citation>
    <scope>NUCLEOTIDE SEQUENCE [LARGE SCALE GENOMIC DNA]</scope>
    <source>
        <strain evidence="1">Ta-2019</strain>
    </source>
</reference>
<accession>A0AA38GQY4</accession>
<comment type="caution">
    <text evidence="1">The sequence shown here is derived from an EMBL/GenBank/DDBJ whole genome shotgun (WGS) entry which is preliminary data.</text>
</comment>
<name>A0AA38GQY4_TAXCH</name>
<keyword evidence="2" id="KW-1185">Reference proteome</keyword>
<evidence type="ECO:0000313" key="1">
    <source>
        <dbReference type="EMBL" id="KAH9326728.1"/>
    </source>
</evidence>
<feature type="non-terminal residue" evidence="1">
    <location>
        <position position="1"/>
    </location>
</feature>
<organism evidence="1 2">
    <name type="scientific">Taxus chinensis</name>
    <name type="common">Chinese yew</name>
    <name type="synonym">Taxus wallichiana var. chinensis</name>
    <dbReference type="NCBI Taxonomy" id="29808"/>
    <lineage>
        <taxon>Eukaryota</taxon>
        <taxon>Viridiplantae</taxon>
        <taxon>Streptophyta</taxon>
        <taxon>Embryophyta</taxon>
        <taxon>Tracheophyta</taxon>
        <taxon>Spermatophyta</taxon>
        <taxon>Pinopsida</taxon>
        <taxon>Pinidae</taxon>
        <taxon>Conifers II</taxon>
        <taxon>Cupressales</taxon>
        <taxon>Taxaceae</taxon>
        <taxon>Taxus</taxon>
    </lineage>
</organism>
<gene>
    <name evidence="1" type="ORF">KI387_006906</name>
</gene>
<dbReference type="AlphaFoldDB" id="A0AA38GQY4"/>
<feature type="non-terminal residue" evidence="1">
    <location>
        <position position="68"/>
    </location>
</feature>
<dbReference type="Proteomes" id="UP000824469">
    <property type="component" value="Unassembled WGS sequence"/>
</dbReference>
<proteinExistence type="predicted"/>
<dbReference type="EMBL" id="JAHRHJ020000002">
    <property type="protein sequence ID" value="KAH9326728.1"/>
    <property type="molecule type" value="Genomic_DNA"/>
</dbReference>